<organism evidence="1 2">
    <name type="scientific">Heterobasidion irregulare (strain TC 32-1)</name>
    <dbReference type="NCBI Taxonomy" id="747525"/>
    <lineage>
        <taxon>Eukaryota</taxon>
        <taxon>Fungi</taxon>
        <taxon>Dikarya</taxon>
        <taxon>Basidiomycota</taxon>
        <taxon>Agaricomycotina</taxon>
        <taxon>Agaricomycetes</taxon>
        <taxon>Russulales</taxon>
        <taxon>Bondarzewiaceae</taxon>
        <taxon>Heterobasidion</taxon>
        <taxon>Heterobasidion annosum species complex</taxon>
    </lineage>
</organism>
<dbReference type="AlphaFoldDB" id="W4JT53"/>
<reference evidence="1 2" key="1">
    <citation type="journal article" date="2012" name="New Phytol.">
        <title>Insight into trade-off between wood decay and parasitism from the genome of a fungal forest pathogen.</title>
        <authorList>
            <person name="Olson A."/>
            <person name="Aerts A."/>
            <person name="Asiegbu F."/>
            <person name="Belbahri L."/>
            <person name="Bouzid O."/>
            <person name="Broberg A."/>
            <person name="Canback B."/>
            <person name="Coutinho P.M."/>
            <person name="Cullen D."/>
            <person name="Dalman K."/>
            <person name="Deflorio G."/>
            <person name="van Diepen L.T."/>
            <person name="Dunand C."/>
            <person name="Duplessis S."/>
            <person name="Durling M."/>
            <person name="Gonthier P."/>
            <person name="Grimwood J."/>
            <person name="Fossdal C.G."/>
            <person name="Hansson D."/>
            <person name="Henrissat B."/>
            <person name="Hietala A."/>
            <person name="Himmelstrand K."/>
            <person name="Hoffmeister D."/>
            <person name="Hogberg N."/>
            <person name="James T.Y."/>
            <person name="Karlsson M."/>
            <person name="Kohler A."/>
            <person name="Kues U."/>
            <person name="Lee Y.H."/>
            <person name="Lin Y.C."/>
            <person name="Lind M."/>
            <person name="Lindquist E."/>
            <person name="Lombard V."/>
            <person name="Lucas S."/>
            <person name="Lunden K."/>
            <person name="Morin E."/>
            <person name="Murat C."/>
            <person name="Park J."/>
            <person name="Raffaello T."/>
            <person name="Rouze P."/>
            <person name="Salamov A."/>
            <person name="Schmutz J."/>
            <person name="Solheim H."/>
            <person name="Stahlberg J."/>
            <person name="Velez H."/>
            <person name="de Vries R.P."/>
            <person name="Wiebenga A."/>
            <person name="Woodward S."/>
            <person name="Yakovlev I."/>
            <person name="Garbelotto M."/>
            <person name="Martin F."/>
            <person name="Grigoriev I.V."/>
            <person name="Stenlid J."/>
        </authorList>
    </citation>
    <scope>NUCLEOTIDE SEQUENCE [LARGE SCALE GENOMIC DNA]</scope>
    <source>
        <strain evidence="1 2">TC 32-1</strain>
    </source>
</reference>
<dbReference type="KEGG" id="hir:HETIRDRAFT_327880"/>
<dbReference type="GeneID" id="20671368"/>
<evidence type="ECO:0000313" key="1">
    <source>
        <dbReference type="EMBL" id="ETW76718.1"/>
    </source>
</evidence>
<gene>
    <name evidence="1" type="ORF">HETIRDRAFT_327880</name>
</gene>
<protein>
    <submittedName>
        <fullName evidence="1">Uncharacterized protein</fullName>
    </submittedName>
</protein>
<keyword evidence="2" id="KW-1185">Reference proteome</keyword>
<dbReference type="RefSeq" id="XP_009551596.1">
    <property type="nucleotide sequence ID" value="XM_009553301.1"/>
</dbReference>
<dbReference type="InterPro" id="IPR027796">
    <property type="entry name" value="OTT_1508_deam-like"/>
</dbReference>
<proteinExistence type="predicted"/>
<dbReference type="STRING" id="747525.W4JT53"/>
<dbReference type="Pfam" id="PF14441">
    <property type="entry name" value="OTT_1508_deam"/>
    <property type="match status" value="1"/>
</dbReference>
<dbReference type="EMBL" id="KI925464">
    <property type="protein sequence ID" value="ETW76718.1"/>
    <property type="molecule type" value="Genomic_DNA"/>
</dbReference>
<dbReference type="HOGENOM" id="CLU_1199957_0_0_1"/>
<dbReference type="Proteomes" id="UP000030671">
    <property type="component" value="Unassembled WGS sequence"/>
</dbReference>
<name>W4JT53_HETIT</name>
<sequence length="231" mass="26872">MRRRPMLKFQRFGKLSQDYLNVERYMEKIVSLHNSINALFRIAQNKKFKQWFSTPLHVTLVQGKSQTFLVDMNNPDLLQQCFGGRQAVAQAHDRWQSKVVAQVHSELTSTSRHQSNKFNSIVRVHCECAMVVFLEQRLNETLIHFIGVSKLCCHGCYVFIRAYNDQNVRIRYEFAGTHDLHNKVKREVLRILRNDFRAAWTQPRKGRSYSDSTAASFVPIDEGEVDQGGHS</sequence>
<accession>W4JT53</accession>
<dbReference type="InParanoid" id="W4JT53"/>
<dbReference type="OrthoDB" id="4851849at2759"/>
<evidence type="ECO:0000313" key="2">
    <source>
        <dbReference type="Proteomes" id="UP000030671"/>
    </source>
</evidence>